<evidence type="ECO:0000256" key="1">
    <source>
        <dbReference type="ARBA" id="ARBA00023054"/>
    </source>
</evidence>
<dbReference type="AlphaFoldDB" id="A0A9W7M434"/>
<dbReference type="Gene3D" id="2.60.210.10">
    <property type="entry name" value="Apoptosis, Tumor Necrosis Factor Receptor Associated Protein 2, Chain A"/>
    <property type="match status" value="1"/>
</dbReference>
<proteinExistence type="predicted"/>
<organism evidence="3 4">
    <name type="scientific">Hibiscus trionum</name>
    <name type="common">Flower of an hour</name>
    <dbReference type="NCBI Taxonomy" id="183268"/>
    <lineage>
        <taxon>Eukaryota</taxon>
        <taxon>Viridiplantae</taxon>
        <taxon>Streptophyta</taxon>
        <taxon>Embryophyta</taxon>
        <taxon>Tracheophyta</taxon>
        <taxon>Spermatophyta</taxon>
        <taxon>Magnoliopsida</taxon>
        <taxon>eudicotyledons</taxon>
        <taxon>Gunneridae</taxon>
        <taxon>Pentapetalae</taxon>
        <taxon>rosids</taxon>
        <taxon>malvids</taxon>
        <taxon>Malvales</taxon>
        <taxon>Malvaceae</taxon>
        <taxon>Malvoideae</taxon>
        <taxon>Hibiscus</taxon>
    </lineage>
</organism>
<sequence length="100" mass="11382">MLVPHSYIVEGPQTMEVAQVESASTAENQQVEEPQPLKFTWTIDNFSRLNTKKHYSDIFVVGGFKWRVLILVKGNNVDHLSMYLDVADSSALLHGWSRYA</sequence>
<dbReference type="Proteomes" id="UP001165190">
    <property type="component" value="Unassembled WGS sequence"/>
</dbReference>
<dbReference type="EMBL" id="BSYR01000021">
    <property type="protein sequence ID" value="GMI86826.1"/>
    <property type="molecule type" value="Genomic_DNA"/>
</dbReference>
<dbReference type="OrthoDB" id="997303at2759"/>
<dbReference type="InterPro" id="IPR050804">
    <property type="entry name" value="MCC"/>
</dbReference>
<evidence type="ECO:0000313" key="4">
    <source>
        <dbReference type="Proteomes" id="UP001165190"/>
    </source>
</evidence>
<dbReference type="GO" id="GO:0006508">
    <property type="term" value="P:proteolysis"/>
    <property type="evidence" value="ECO:0007669"/>
    <property type="project" value="UniProtKB-KW"/>
</dbReference>
<keyword evidence="4" id="KW-1185">Reference proteome</keyword>
<comment type="caution">
    <text evidence="3">The sequence shown here is derived from an EMBL/GenBank/DDBJ whole genome shotgun (WGS) entry which is preliminary data.</text>
</comment>
<keyword evidence="3" id="KW-0645">Protease</keyword>
<dbReference type="PANTHER" id="PTHR46236">
    <property type="entry name" value="TRAF-LIKE SUPERFAMILY PROTEIN"/>
    <property type="match status" value="1"/>
</dbReference>
<keyword evidence="1" id="KW-0175">Coiled coil</keyword>
<protein>
    <submittedName>
        <fullName evidence="3">Ubiquitin-specific protease 12</fullName>
    </submittedName>
</protein>
<dbReference type="PROSITE" id="PS50144">
    <property type="entry name" value="MATH"/>
    <property type="match status" value="1"/>
</dbReference>
<gene>
    <name evidence="3" type="ORF">HRI_002351900</name>
</gene>
<dbReference type="SUPFAM" id="SSF49599">
    <property type="entry name" value="TRAF domain-like"/>
    <property type="match status" value="1"/>
</dbReference>
<dbReference type="GO" id="GO:0008233">
    <property type="term" value="F:peptidase activity"/>
    <property type="evidence" value="ECO:0007669"/>
    <property type="project" value="UniProtKB-KW"/>
</dbReference>
<dbReference type="Pfam" id="PF22486">
    <property type="entry name" value="MATH_2"/>
    <property type="match status" value="1"/>
</dbReference>
<evidence type="ECO:0000313" key="3">
    <source>
        <dbReference type="EMBL" id="GMI86826.1"/>
    </source>
</evidence>
<feature type="domain" description="MATH" evidence="2">
    <location>
        <begin position="36"/>
        <end position="100"/>
    </location>
</feature>
<keyword evidence="3" id="KW-0378">Hydrolase</keyword>
<dbReference type="PANTHER" id="PTHR46236:SF35">
    <property type="entry name" value="MATH DOMAIN-CONTAINING PROTEIN"/>
    <property type="match status" value="1"/>
</dbReference>
<reference evidence="3" key="1">
    <citation type="submission" date="2023-05" db="EMBL/GenBank/DDBJ databases">
        <title>Genome and transcriptome analyses reveal genes involved in the formation of fine ridges on petal epidermal cells in Hibiscus trionum.</title>
        <authorList>
            <person name="Koshimizu S."/>
            <person name="Masuda S."/>
            <person name="Ishii T."/>
            <person name="Shirasu K."/>
            <person name="Hoshino A."/>
            <person name="Arita M."/>
        </authorList>
    </citation>
    <scope>NUCLEOTIDE SEQUENCE</scope>
    <source>
        <strain evidence="3">Hamamatsu line</strain>
    </source>
</reference>
<dbReference type="InterPro" id="IPR002083">
    <property type="entry name" value="MATH/TRAF_dom"/>
</dbReference>
<dbReference type="InterPro" id="IPR008974">
    <property type="entry name" value="TRAF-like"/>
</dbReference>
<accession>A0A9W7M434</accession>
<evidence type="ECO:0000259" key="2">
    <source>
        <dbReference type="PROSITE" id="PS50144"/>
    </source>
</evidence>
<name>A0A9W7M434_HIBTR</name>
<dbReference type="CDD" id="cd00121">
    <property type="entry name" value="MATH"/>
    <property type="match status" value="1"/>
</dbReference>